<proteinExistence type="predicted"/>
<dbReference type="Gene3D" id="1.25.40.10">
    <property type="entry name" value="Tetratricopeptide repeat domain"/>
    <property type="match status" value="1"/>
</dbReference>
<dbReference type="InterPro" id="IPR011990">
    <property type="entry name" value="TPR-like_helical_dom_sf"/>
</dbReference>
<dbReference type="Proteomes" id="UP001525961">
    <property type="component" value="Unassembled WGS sequence"/>
</dbReference>
<gene>
    <name evidence="4" type="ORF">NG792_18200</name>
</gene>
<reference evidence="4 5" key="1">
    <citation type="journal article" date="2022" name="Front. Microbiol.">
        <title>High genomic differentiation and limited gene flow indicate recent cryptic speciation within the genus Laspinema (cyanobacteria).</title>
        <authorList>
            <person name="Stanojkovic A."/>
            <person name="Skoupy S."/>
            <person name="Skaloud P."/>
            <person name="Dvorak P."/>
        </authorList>
    </citation>
    <scope>NUCLEOTIDE SEQUENCE [LARGE SCALE GENOMIC DNA]</scope>
    <source>
        <strain evidence="4 5">D3b</strain>
    </source>
</reference>
<feature type="transmembrane region" description="Helical" evidence="2">
    <location>
        <begin position="20"/>
        <end position="39"/>
    </location>
</feature>
<evidence type="ECO:0000256" key="1">
    <source>
        <dbReference type="SAM" id="Coils"/>
    </source>
</evidence>
<protein>
    <submittedName>
        <fullName evidence="4">CHAT domain-containing protein</fullName>
    </submittedName>
</protein>
<accession>A0ABT2NAR2</accession>
<evidence type="ECO:0000313" key="5">
    <source>
        <dbReference type="Proteomes" id="UP001525961"/>
    </source>
</evidence>
<evidence type="ECO:0000259" key="3">
    <source>
        <dbReference type="Pfam" id="PF12770"/>
    </source>
</evidence>
<evidence type="ECO:0000256" key="2">
    <source>
        <dbReference type="SAM" id="Phobius"/>
    </source>
</evidence>
<evidence type="ECO:0000313" key="4">
    <source>
        <dbReference type="EMBL" id="MCT7979652.1"/>
    </source>
</evidence>
<dbReference type="EMBL" id="JAMXFA010000026">
    <property type="protein sequence ID" value="MCT7979652.1"/>
    <property type="molecule type" value="Genomic_DNA"/>
</dbReference>
<sequence length="940" mass="105577">MARKWAVFFREVESLLKRGFRFFLLGMLGVIFALGIPVLEIAQSREVSQTISPQATPQQLMERGRELYRRGGYSDYSEAAEILRQAGDIYAAEGNRLNQSLALSYLSLSYQKLGQWEEAQRVSDASLQLAGMGGTRGDRIARAVALNSQGHLFLSLGEAETAFERWQKAADEYQQLNDKEGKIGALVNQAQALEQMGYYRRSCNTLLQAIGAENPSCDEIKTEEDIKLLQNRLAAENNGGLKTIALRSLGNVLRAIGYLEQSQQILNSTWEVVSQTNSNTDKSLTLFSLANTQKALSKQQEEYGDNPTAQNYRDKAVQNYNQAITLAPSSPIKLLAQLNLFSLLRQSETNTKELQTLLAQIQSQMSEMRLSKPLVEARIKLACSLMQCEKLVQGETAELELVSIEEIDGLLQQALTEAETLKDARLKSYAIGTQGKRYEYFVPPQAQKQGETTTWEKAKTLTQEALELAVKSNAPELRYQWQWQMGRLLAGEENLEDAINNYTVAVETLDSLRNDLLAVNTDVQFSFRDNVEPMYRQFVDLLLQSADGNRDRLQSAIQFIDALQLAELENFLQCNLSVSNSGQLLDSAARIERSLNEITRDAALIYPILLPNRIELLFKLPARPLERHIVPISRIEVQENVTQLRGKLANPSSLAERLESSDNLYRWLIQPLEPSLETSTEIKTLVFILDGELKNIPLAALYDRATEKYVVEKDYAIALLPNLQTFDLEQKSAQRRVLATGVTEALTVENKNFQALEVRTELESISNLVSTQILLNSEFTQPRLKQELNIGPFSIVHMATHGQFSSNPQNTYILVYGSADSTGELIRSNEFDRLLRDRSPSTTIELLVLSACKTADGDNRATLGLAGLAVRAGTRSTLATLWRVQDDSTTQLMKQFYLEFIQNGLTKAEALHRAQKALLENLNYQNPTSWASYILVGNWR</sequence>
<organism evidence="4 5">
    <name type="scientific">Laspinema olomoucense D3b</name>
    <dbReference type="NCBI Taxonomy" id="2953688"/>
    <lineage>
        <taxon>Bacteria</taxon>
        <taxon>Bacillati</taxon>
        <taxon>Cyanobacteriota</taxon>
        <taxon>Cyanophyceae</taxon>
        <taxon>Oscillatoriophycideae</taxon>
        <taxon>Oscillatoriales</taxon>
        <taxon>Laspinemataceae</taxon>
        <taxon>Laspinema</taxon>
        <taxon>Laspinema olomoucense</taxon>
    </lineage>
</organism>
<feature type="domain" description="CHAT" evidence="3">
    <location>
        <begin position="660"/>
        <end position="938"/>
    </location>
</feature>
<dbReference type="SUPFAM" id="SSF48452">
    <property type="entry name" value="TPR-like"/>
    <property type="match status" value="1"/>
</dbReference>
<keyword evidence="5" id="KW-1185">Reference proteome</keyword>
<feature type="coiled-coil region" evidence="1">
    <location>
        <begin position="156"/>
        <end position="196"/>
    </location>
</feature>
<keyword evidence="2" id="KW-0812">Transmembrane</keyword>
<dbReference type="Pfam" id="PF12770">
    <property type="entry name" value="CHAT"/>
    <property type="match status" value="1"/>
</dbReference>
<keyword evidence="2" id="KW-1133">Transmembrane helix</keyword>
<dbReference type="PANTHER" id="PTHR10098:SF112">
    <property type="entry name" value="SLR0380 PROTEIN"/>
    <property type="match status" value="1"/>
</dbReference>
<comment type="caution">
    <text evidence="4">The sequence shown here is derived from an EMBL/GenBank/DDBJ whole genome shotgun (WGS) entry which is preliminary data.</text>
</comment>
<keyword evidence="1" id="KW-0175">Coiled coil</keyword>
<dbReference type="InterPro" id="IPR024983">
    <property type="entry name" value="CHAT_dom"/>
</dbReference>
<keyword evidence="2" id="KW-0472">Membrane</keyword>
<dbReference type="PANTHER" id="PTHR10098">
    <property type="entry name" value="RAPSYN-RELATED"/>
    <property type="match status" value="1"/>
</dbReference>
<name>A0ABT2NAR2_9CYAN</name>